<gene>
    <name evidence="2" type="ORF">B0O44_104379</name>
</gene>
<dbReference type="Proteomes" id="UP000248198">
    <property type="component" value="Unassembled WGS sequence"/>
</dbReference>
<organism evidence="2 3">
    <name type="scientific">Pedobacter nutrimenti</name>
    <dbReference type="NCBI Taxonomy" id="1241337"/>
    <lineage>
        <taxon>Bacteria</taxon>
        <taxon>Pseudomonadati</taxon>
        <taxon>Bacteroidota</taxon>
        <taxon>Sphingobacteriia</taxon>
        <taxon>Sphingobacteriales</taxon>
        <taxon>Sphingobacteriaceae</taxon>
        <taxon>Pedobacter</taxon>
    </lineage>
</organism>
<keyword evidence="1" id="KW-0732">Signal</keyword>
<dbReference type="EMBL" id="QKLU01000004">
    <property type="protein sequence ID" value="PYF74208.1"/>
    <property type="molecule type" value="Genomic_DNA"/>
</dbReference>
<protein>
    <recommendedName>
        <fullName evidence="4">Endosialidase-like protein</fullName>
    </recommendedName>
</protein>
<name>A0A318UGT2_9SPHI</name>
<evidence type="ECO:0000256" key="1">
    <source>
        <dbReference type="SAM" id="SignalP"/>
    </source>
</evidence>
<sequence>MKRGLRIFTLLMFPVAVFAQTRNDAGLRGDAGAVSGFFEANAPVNFPSVAGASEWWHLLDIRHSNPSNNYAMQFSGNFFNQQLFFRKTNDNASQPWSRVLLETDGKVGIGTTSPATTIDIRGSVVKNQYGIIRPTINAFSTDDSAIGTGGSIAFGGKTGNANPEYAFAFLEGAKETNASNNYAGYFSIRTVSGGENGETQSANYERLRVTSSGNVGIGTTAPKEKLSVNGNIRAKEIKVETANWPDYVFAKNYVLPSLKETEKHIQEKGHLPGIPSAAEVKSSGVDLGEMNAKLLKKIEELTLYLIEKDKHLNSLLDINKVREENDLKRDKVLLELMERLKLIEAKNEK</sequence>
<feature type="signal peptide" evidence="1">
    <location>
        <begin position="1"/>
        <end position="19"/>
    </location>
</feature>
<feature type="chain" id="PRO_5016259317" description="Endosialidase-like protein" evidence="1">
    <location>
        <begin position="20"/>
        <end position="349"/>
    </location>
</feature>
<evidence type="ECO:0000313" key="2">
    <source>
        <dbReference type="EMBL" id="PYF74208.1"/>
    </source>
</evidence>
<proteinExistence type="predicted"/>
<comment type="caution">
    <text evidence="2">The sequence shown here is derived from an EMBL/GenBank/DDBJ whole genome shotgun (WGS) entry which is preliminary data.</text>
</comment>
<evidence type="ECO:0008006" key="4">
    <source>
        <dbReference type="Google" id="ProtNLM"/>
    </source>
</evidence>
<accession>A0A318UGT2</accession>
<evidence type="ECO:0000313" key="3">
    <source>
        <dbReference type="Proteomes" id="UP000248198"/>
    </source>
</evidence>
<reference evidence="2 3" key="1">
    <citation type="submission" date="2018-06" db="EMBL/GenBank/DDBJ databases">
        <title>Genomic Encyclopedia of Archaeal and Bacterial Type Strains, Phase II (KMG-II): from individual species to whole genera.</title>
        <authorList>
            <person name="Goeker M."/>
        </authorList>
    </citation>
    <scope>NUCLEOTIDE SEQUENCE [LARGE SCALE GENOMIC DNA]</scope>
    <source>
        <strain evidence="2 3">DSM 27372</strain>
    </source>
</reference>
<keyword evidence="3" id="KW-1185">Reference proteome</keyword>
<dbReference type="RefSeq" id="WP_211321374.1">
    <property type="nucleotide sequence ID" value="NZ_QKLU01000004.1"/>
</dbReference>
<dbReference type="AlphaFoldDB" id="A0A318UGT2"/>